<evidence type="ECO:0000256" key="23">
    <source>
        <dbReference type="SAM" id="SignalP"/>
    </source>
</evidence>
<dbReference type="InterPro" id="IPR011009">
    <property type="entry name" value="Kinase-like_dom_sf"/>
</dbReference>
<dbReference type="GO" id="GO:0005524">
    <property type="term" value="F:ATP binding"/>
    <property type="evidence" value="ECO:0007669"/>
    <property type="project" value="UniProtKB-UniRule"/>
</dbReference>
<keyword evidence="13 20" id="KW-0067">ATP-binding</keyword>
<keyword evidence="12" id="KW-0418">Kinase</keyword>
<dbReference type="Pfam" id="PF11721">
    <property type="entry name" value="Malectin"/>
    <property type="match status" value="1"/>
</dbReference>
<dbReference type="SUPFAM" id="SSF52058">
    <property type="entry name" value="L domain-like"/>
    <property type="match status" value="1"/>
</dbReference>
<evidence type="ECO:0000256" key="20">
    <source>
        <dbReference type="PROSITE-ProRule" id="PRU10141"/>
    </source>
</evidence>
<keyword evidence="9 23" id="KW-0732">Signal</keyword>
<dbReference type="SMART" id="SM00220">
    <property type="entry name" value="S_TKc"/>
    <property type="match status" value="1"/>
</dbReference>
<sequence>MRYRLPLPATAVSVLLVFWSVACRCDSQLLPADEVDALNVIATKLKNTHWPKLSRTSCSGSGGFNGFFVAYYIQSNVTCNCSYQSYSVCHVTSILLKGMNLTGIIPEEFGRLAYLEELDLTLNYLSGTIPINLTQIPLVKLSLLGNRISGTIPKEIGDIATLEELVLEDNMLGGPLDPNLGKLSRLKRLVLSANDFTGEIPGSFGNLKNLNDFRIDGSSLLGKMPEFMGNWTKLTRIDMQGSGIEGPIPPSLSLLKDLIQLRISDLGGPSSHFPNLENLTNLQYLVLRNCSLTGPIPGYIGEVLAEKLNTLDLSFNKLTGQVPDSFQNLSALNFLFLTDNSLSGAVPNWVLDHNKYLDLSYNNFTSSSPSTCQRSNVNLVSSFSSSVDDSTAWCLKKDLPCSSKPQYTSLFINCGGHKKEVGGNEYLEDTSQGGPSNFLADEEKWAYSSTGYYLDKDNGLYTTNNPFSLNVTDSVLYQTARLSPISLKYYGLCMIPGSYKVRLHFAEIQYSNDETFSSNGRRYFDVSIQGQEVLTNFNIMEAAGGVGIGIYKDFNNVLVHGTTLEIHLYWSGKGTTAIPNRGFHGPLISAITVTPNFKVGGGLSTGAIVGIVISSVALIVLILLIVLWLVGVLCRRELEDPELRIADLQTGRFTLRQIKAATGNFDDENKIGEGGFGSVYKGKLSDGTVIAVKQLSSRSKQGNREFLNEIGMISALQHPNLVNLYGCCVEGKQLLLVYEYLENNCLARALYGREEQRLNLDWATRKKICIGIARGLAYLHEESRLKIVHRDIKATNVLLDRDLNAKISDFGLAKLDEEENTHISTRIAGTLGYMAPEYAMRGYLTDKADVYSFGVVALEIVSGKSNTNYRPEEFVYLIDWAYVLQEEGNLLELVDPRLGSSYSKEEAMRMLSIALLCASPSPMLRPPMSSVVRMLEGKAAVHAPVVKRDTMGLDRRFRAFEVTPNSGQVHISTSSFSQESDQVMTTEDPWLDSSLSAMSSTKEEAGGDHHHSAGSEVLLRR</sequence>
<dbReference type="InterPro" id="IPR001245">
    <property type="entry name" value="Ser-Thr/Tyr_kinase_cat_dom"/>
</dbReference>
<evidence type="ECO:0000256" key="4">
    <source>
        <dbReference type="ARBA" id="ARBA00022527"/>
    </source>
</evidence>
<dbReference type="Gene3D" id="3.80.10.10">
    <property type="entry name" value="Ribonuclease Inhibitor"/>
    <property type="match status" value="3"/>
</dbReference>
<dbReference type="EMBL" id="JAXIOK010000006">
    <property type="protein sequence ID" value="KAK4768061.1"/>
    <property type="molecule type" value="Genomic_DNA"/>
</dbReference>
<evidence type="ECO:0000256" key="14">
    <source>
        <dbReference type="ARBA" id="ARBA00022989"/>
    </source>
</evidence>
<evidence type="ECO:0000256" key="1">
    <source>
        <dbReference type="ARBA" id="ARBA00004479"/>
    </source>
</evidence>
<dbReference type="InterPro" id="IPR017441">
    <property type="entry name" value="Protein_kinase_ATP_BS"/>
</dbReference>
<evidence type="ECO:0000256" key="16">
    <source>
        <dbReference type="ARBA" id="ARBA00023170"/>
    </source>
</evidence>
<dbReference type="PROSITE" id="PS51257">
    <property type="entry name" value="PROKAR_LIPOPROTEIN"/>
    <property type="match status" value="1"/>
</dbReference>
<dbReference type="FunFam" id="3.80.10.10:FF:000838">
    <property type="entry name" value="Probable LRR receptor-like serine/threonine-protein kinase At1g53440"/>
    <property type="match status" value="1"/>
</dbReference>
<evidence type="ECO:0000256" key="10">
    <source>
        <dbReference type="ARBA" id="ARBA00022737"/>
    </source>
</evidence>
<feature type="transmembrane region" description="Helical" evidence="22">
    <location>
        <begin position="607"/>
        <end position="634"/>
    </location>
</feature>
<dbReference type="CDD" id="cd14066">
    <property type="entry name" value="STKc_IRAK"/>
    <property type="match status" value="1"/>
</dbReference>
<evidence type="ECO:0000256" key="22">
    <source>
        <dbReference type="SAM" id="Phobius"/>
    </source>
</evidence>
<protein>
    <recommendedName>
        <fullName evidence="3">non-specific serine/threonine protein kinase</fullName>
        <ecNumber evidence="3">2.7.11.1</ecNumber>
    </recommendedName>
</protein>
<keyword evidence="16" id="KW-0675">Receptor</keyword>
<organism evidence="25 26">
    <name type="scientific">Trapa incisa</name>
    <dbReference type="NCBI Taxonomy" id="236973"/>
    <lineage>
        <taxon>Eukaryota</taxon>
        <taxon>Viridiplantae</taxon>
        <taxon>Streptophyta</taxon>
        <taxon>Embryophyta</taxon>
        <taxon>Tracheophyta</taxon>
        <taxon>Spermatophyta</taxon>
        <taxon>Magnoliopsida</taxon>
        <taxon>eudicotyledons</taxon>
        <taxon>Gunneridae</taxon>
        <taxon>Pentapetalae</taxon>
        <taxon>rosids</taxon>
        <taxon>malvids</taxon>
        <taxon>Myrtales</taxon>
        <taxon>Lythraceae</taxon>
        <taxon>Trapa</taxon>
    </lineage>
</organism>
<evidence type="ECO:0000256" key="12">
    <source>
        <dbReference type="ARBA" id="ARBA00022777"/>
    </source>
</evidence>
<gene>
    <name evidence="25" type="ORF">SAY87_003202</name>
</gene>
<dbReference type="PROSITE" id="PS00108">
    <property type="entry name" value="PROTEIN_KINASE_ST"/>
    <property type="match status" value="1"/>
</dbReference>
<keyword evidence="7" id="KW-0808">Transferase</keyword>
<feature type="compositionally biased region" description="Basic and acidic residues" evidence="21">
    <location>
        <begin position="1001"/>
        <end position="1021"/>
    </location>
</feature>
<evidence type="ECO:0000256" key="3">
    <source>
        <dbReference type="ARBA" id="ARBA00012513"/>
    </source>
</evidence>
<evidence type="ECO:0000256" key="17">
    <source>
        <dbReference type="ARBA" id="ARBA00023180"/>
    </source>
</evidence>
<dbReference type="PANTHER" id="PTHR48006">
    <property type="entry name" value="LEUCINE-RICH REPEAT-CONTAINING PROTEIN DDB_G0281931-RELATED"/>
    <property type="match status" value="1"/>
</dbReference>
<keyword evidence="14 22" id="KW-1133">Transmembrane helix</keyword>
<dbReference type="InterPro" id="IPR001611">
    <property type="entry name" value="Leu-rich_rpt"/>
</dbReference>
<dbReference type="InterPro" id="IPR021720">
    <property type="entry name" value="Malectin_dom"/>
</dbReference>
<dbReference type="InterPro" id="IPR032675">
    <property type="entry name" value="LRR_dom_sf"/>
</dbReference>
<evidence type="ECO:0000256" key="13">
    <source>
        <dbReference type="ARBA" id="ARBA00022840"/>
    </source>
</evidence>
<dbReference type="Pfam" id="PF00560">
    <property type="entry name" value="LRR_1"/>
    <property type="match status" value="4"/>
</dbReference>
<feature type="signal peptide" evidence="23">
    <location>
        <begin position="1"/>
        <end position="27"/>
    </location>
</feature>
<feature type="chain" id="PRO_5042902385" description="non-specific serine/threonine protein kinase" evidence="23">
    <location>
        <begin position="28"/>
        <end position="1021"/>
    </location>
</feature>
<dbReference type="FunFam" id="3.80.10.10:FF:000041">
    <property type="entry name" value="LRR receptor-like serine/threonine-protein kinase ERECTA"/>
    <property type="match status" value="1"/>
</dbReference>
<evidence type="ECO:0000256" key="21">
    <source>
        <dbReference type="SAM" id="MobiDB-lite"/>
    </source>
</evidence>
<evidence type="ECO:0000256" key="19">
    <source>
        <dbReference type="ARBA" id="ARBA00048679"/>
    </source>
</evidence>
<name>A0AAN7QHD2_9MYRT</name>
<feature type="binding site" evidence="20">
    <location>
        <position position="693"/>
    </location>
    <ligand>
        <name>ATP</name>
        <dbReference type="ChEBI" id="CHEBI:30616"/>
    </ligand>
</feature>
<dbReference type="FunFam" id="1.10.510.10:FF:000044">
    <property type="entry name" value="Putative LRR receptor-like serine/threonine-protein kinase"/>
    <property type="match status" value="1"/>
</dbReference>
<comment type="subcellular location">
    <subcellularLocation>
        <location evidence="1">Membrane</location>
        <topology evidence="1">Single-pass type I membrane protein</topology>
    </subcellularLocation>
</comment>
<dbReference type="Gene3D" id="2.60.120.430">
    <property type="entry name" value="Galactose-binding lectin"/>
    <property type="match status" value="1"/>
</dbReference>
<comment type="catalytic activity">
    <reaction evidence="19">
        <text>L-seryl-[protein] + ATP = O-phospho-L-seryl-[protein] + ADP + H(+)</text>
        <dbReference type="Rhea" id="RHEA:17989"/>
        <dbReference type="Rhea" id="RHEA-COMP:9863"/>
        <dbReference type="Rhea" id="RHEA-COMP:11604"/>
        <dbReference type="ChEBI" id="CHEBI:15378"/>
        <dbReference type="ChEBI" id="CHEBI:29999"/>
        <dbReference type="ChEBI" id="CHEBI:30616"/>
        <dbReference type="ChEBI" id="CHEBI:83421"/>
        <dbReference type="ChEBI" id="CHEBI:456216"/>
        <dbReference type="EC" id="2.7.11.1"/>
    </reaction>
</comment>
<feature type="region of interest" description="Disordered" evidence="21">
    <location>
        <begin position="997"/>
        <end position="1021"/>
    </location>
</feature>
<dbReference type="Pfam" id="PF07714">
    <property type="entry name" value="PK_Tyr_Ser-Thr"/>
    <property type="match status" value="1"/>
</dbReference>
<dbReference type="InterPro" id="IPR051824">
    <property type="entry name" value="LRR_Rcpt-Like_S/T_Kinase"/>
</dbReference>
<dbReference type="GO" id="GO:0016020">
    <property type="term" value="C:membrane"/>
    <property type="evidence" value="ECO:0007669"/>
    <property type="project" value="UniProtKB-SubCell"/>
</dbReference>
<evidence type="ECO:0000256" key="18">
    <source>
        <dbReference type="ARBA" id="ARBA00047899"/>
    </source>
</evidence>
<evidence type="ECO:0000256" key="9">
    <source>
        <dbReference type="ARBA" id="ARBA00022729"/>
    </source>
</evidence>
<dbReference type="InterPro" id="IPR000719">
    <property type="entry name" value="Prot_kinase_dom"/>
</dbReference>
<evidence type="ECO:0000256" key="11">
    <source>
        <dbReference type="ARBA" id="ARBA00022741"/>
    </source>
</evidence>
<keyword evidence="4" id="KW-0723">Serine/threonine-protein kinase</keyword>
<dbReference type="GO" id="GO:0004674">
    <property type="term" value="F:protein serine/threonine kinase activity"/>
    <property type="evidence" value="ECO:0007669"/>
    <property type="project" value="UniProtKB-KW"/>
</dbReference>
<dbReference type="SUPFAM" id="SSF56112">
    <property type="entry name" value="Protein kinase-like (PK-like)"/>
    <property type="match status" value="1"/>
</dbReference>
<keyword evidence="10" id="KW-0677">Repeat</keyword>
<evidence type="ECO:0000313" key="25">
    <source>
        <dbReference type="EMBL" id="KAK4768061.1"/>
    </source>
</evidence>
<feature type="domain" description="Protein kinase" evidence="24">
    <location>
        <begin position="665"/>
        <end position="945"/>
    </location>
</feature>
<dbReference type="FunFam" id="3.30.200.20:FF:000217">
    <property type="entry name" value="probable LRR receptor-like serine/threonine-protein kinase At1g53430"/>
    <property type="match status" value="1"/>
</dbReference>
<dbReference type="Gene3D" id="3.30.200.20">
    <property type="entry name" value="Phosphorylase Kinase, domain 1"/>
    <property type="match status" value="1"/>
</dbReference>
<dbReference type="Proteomes" id="UP001345219">
    <property type="component" value="Chromosome 3"/>
</dbReference>
<dbReference type="Gene3D" id="1.10.510.10">
    <property type="entry name" value="Transferase(Phosphotransferase) domain 1"/>
    <property type="match status" value="1"/>
</dbReference>
<keyword evidence="6" id="KW-0433">Leucine-rich repeat</keyword>
<comment type="catalytic activity">
    <reaction evidence="18">
        <text>L-threonyl-[protein] + ATP = O-phospho-L-threonyl-[protein] + ADP + H(+)</text>
        <dbReference type="Rhea" id="RHEA:46608"/>
        <dbReference type="Rhea" id="RHEA-COMP:11060"/>
        <dbReference type="Rhea" id="RHEA-COMP:11605"/>
        <dbReference type="ChEBI" id="CHEBI:15378"/>
        <dbReference type="ChEBI" id="CHEBI:30013"/>
        <dbReference type="ChEBI" id="CHEBI:30616"/>
        <dbReference type="ChEBI" id="CHEBI:61977"/>
        <dbReference type="ChEBI" id="CHEBI:456216"/>
        <dbReference type="EC" id="2.7.11.1"/>
    </reaction>
</comment>
<keyword evidence="17" id="KW-0325">Glycoprotein</keyword>
<dbReference type="PANTHER" id="PTHR48006:SF60">
    <property type="entry name" value="PROTEIN KINASE DOMAIN-CONTAINING PROTEIN"/>
    <property type="match status" value="1"/>
</dbReference>
<evidence type="ECO:0000259" key="24">
    <source>
        <dbReference type="PROSITE" id="PS50011"/>
    </source>
</evidence>
<evidence type="ECO:0000256" key="8">
    <source>
        <dbReference type="ARBA" id="ARBA00022692"/>
    </source>
</evidence>
<keyword evidence="15 22" id="KW-0472">Membrane</keyword>
<keyword evidence="26" id="KW-1185">Reference proteome</keyword>
<dbReference type="PROSITE" id="PS50011">
    <property type="entry name" value="PROTEIN_KINASE_DOM"/>
    <property type="match status" value="1"/>
</dbReference>
<evidence type="ECO:0000256" key="6">
    <source>
        <dbReference type="ARBA" id="ARBA00022614"/>
    </source>
</evidence>
<dbReference type="InterPro" id="IPR008271">
    <property type="entry name" value="Ser/Thr_kinase_AS"/>
</dbReference>
<evidence type="ECO:0000256" key="2">
    <source>
        <dbReference type="ARBA" id="ARBA00009592"/>
    </source>
</evidence>
<evidence type="ECO:0000256" key="5">
    <source>
        <dbReference type="ARBA" id="ARBA00022553"/>
    </source>
</evidence>
<accession>A0AAN7QHD2</accession>
<reference evidence="25 26" key="1">
    <citation type="journal article" date="2023" name="Hortic Res">
        <title>Pangenome of water caltrop reveals structural variations and asymmetric subgenome divergence after allopolyploidization.</title>
        <authorList>
            <person name="Zhang X."/>
            <person name="Chen Y."/>
            <person name="Wang L."/>
            <person name="Yuan Y."/>
            <person name="Fang M."/>
            <person name="Shi L."/>
            <person name="Lu R."/>
            <person name="Comes H.P."/>
            <person name="Ma Y."/>
            <person name="Chen Y."/>
            <person name="Huang G."/>
            <person name="Zhou Y."/>
            <person name="Zheng Z."/>
            <person name="Qiu Y."/>
        </authorList>
    </citation>
    <scope>NUCLEOTIDE SEQUENCE [LARGE SCALE GENOMIC DNA]</scope>
    <source>
        <tissue evidence="25">Roots</tissue>
    </source>
</reference>
<keyword evidence="5" id="KW-0597">Phosphoprotein</keyword>
<comment type="similarity">
    <text evidence="2">Belongs to the RLP family.</text>
</comment>
<keyword evidence="11 20" id="KW-0547">Nucleotide-binding</keyword>
<evidence type="ECO:0000256" key="7">
    <source>
        <dbReference type="ARBA" id="ARBA00022679"/>
    </source>
</evidence>
<dbReference type="EC" id="2.7.11.1" evidence="3"/>
<proteinExistence type="inferred from homology"/>
<dbReference type="AlphaFoldDB" id="A0AAN7QHD2"/>
<evidence type="ECO:0000313" key="26">
    <source>
        <dbReference type="Proteomes" id="UP001345219"/>
    </source>
</evidence>
<keyword evidence="8 22" id="KW-0812">Transmembrane</keyword>
<dbReference type="FunFam" id="2.60.120.430:FF:000004">
    <property type="entry name" value="Putative leucine-rich repeat receptor-like serine/threonine-protein kinase"/>
    <property type="match status" value="1"/>
</dbReference>
<dbReference type="PROSITE" id="PS00107">
    <property type="entry name" value="PROTEIN_KINASE_ATP"/>
    <property type="match status" value="1"/>
</dbReference>
<evidence type="ECO:0000256" key="15">
    <source>
        <dbReference type="ARBA" id="ARBA00023136"/>
    </source>
</evidence>
<comment type="caution">
    <text evidence="25">The sequence shown here is derived from an EMBL/GenBank/DDBJ whole genome shotgun (WGS) entry which is preliminary data.</text>
</comment>